<evidence type="ECO:0000256" key="3">
    <source>
        <dbReference type="ARBA" id="ARBA00022475"/>
    </source>
</evidence>
<evidence type="ECO:0000256" key="10">
    <source>
        <dbReference type="SAM" id="MobiDB-lite"/>
    </source>
</evidence>
<evidence type="ECO:0000256" key="9">
    <source>
        <dbReference type="ARBA" id="ARBA00023288"/>
    </source>
</evidence>
<evidence type="ECO:0000256" key="6">
    <source>
        <dbReference type="ARBA" id="ARBA00023136"/>
    </source>
</evidence>
<gene>
    <name evidence="13" type="ORF">CARUB_v10002098mg</name>
</gene>
<feature type="compositionally biased region" description="Low complexity" evidence="10">
    <location>
        <begin position="119"/>
        <end position="140"/>
    </location>
</feature>
<feature type="signal peptide" evidence="11">
    <location>
        <begin position="1"/>
        <end position="24"/>
    </location>
</feature>
<sequence>MAFFSATISLLLILLSVSSTSVHGTFAPAVECSALIVNMAGCLSFVTIGSTVNEPTGSCCTGLKKILDTNAACLCEGLKNSGAMGIKLNVTKASTLPVACKLNAPPVSSCQLSAPAPSPNAQAPVPAAGPRSGSGPTSAPAPSPSQGNRGSSVPISGLTFVISGALFLLFSHI</sequence>
<feature type="chain" id="PRO_5004341688" description="Bifunctional inhibitor/plant lipid transfer protein/seed storage helical domain-containing protein" evidence="11">
    <location>
        <begin position="25"/>
        <end position="173"/>
    </location>
</feature>
<protein>
    <recommendedName>
        <fullName evidence="12">Bifunctional inhibitor/plant lipid transfer protein/seed storage helical domain-containing protein</fullName>
    </recommendedName>
</protein>
<dbReference type="SUPFAM" id="SSF47699">
    <property type="entry name" value="Bifunctional inhibitor/lipid-transfer protein/seed storage 2S albumin"/>
    <property type="match status" value="1"/>
</dbReference>
<keyword evidence="3" id="KW-1003">Cell membrane</keyword>
<dbReference type="SMART" id="SM00499">
    <property type="entry name" value="AAI"/>
    <property type="match status" value="1"/>
</dbReference>
<comment type="similarity">
    <text evidence="2">Belongs to the plant LTP family.</text>
</comment>
<dbReference type="CDD" id="cd00010">
    <property type="entry name" value="AAI_LTSS"/>
    <property type="match status" value="1"/>
</dbReference>
<dbReference type="eggNOG" id="ENOG502S1ZN">
    <property type="taxonomic scope" value="Eukaryota"/>
</dbReference>
<keyword evidence="8" id="KW-0325">Glycoprotein</keyword>
<evidence type="ECO:0000313" key="13">
    <source>
        <dbReference type="EMBL" id="EOA21675.1"/>
    </source>
</evidence>
<dbReference type="GO" id="GO:0006869">
    <property type="term" value="P:lipid transport"/>
    <property type="evidence" value="ECO:0007669"/>
    <property type="project" value="InterPro"/>
</dbReference>
<evidence type="ECO:0000256" key="7">
    <source>
        <dbReference type="ARBA" id="ARBA00023157"/>
    </source>
</evidence>
<comment type="subcellular location">
    <subcellularLocation>
        <location evidence="1">Cell membrane</location>
        <topology evidence="1">Lipid-anchor</topology>
        <topology evidence="1">GPI-anchor</topology>
    </subcellularLocation>
</comment>
<dbReference type="InterPro" id="IPR016140">
    <property type="entry name" value="Bifunc_inhib/LTP/seed_store"/>
</dbReference>
<evidence type="ECO:0000256" key="5">
    <source>
        <dbReference type="ARBA" id="ARBA00022729"/>
    </source>
</evidence>
<dbReference type="GO" id="GO:0098552">
    <property type="term" value="C:side of membrane"/>
    <property type="evidence" value="ECO:0007669"/>
    <property type="project" value="UniProtKB-KW"/>
</dbReference>
<evidence type="ECO:0000256" key="4">
    <source>
        <dbReference type="ARBA" id="ARBA00022622"/>
    </source>
</evidence>
<dbReference type="Gene3D" id="1.10.110.10">
    <property type="entry name" value="Plant lipid-transfer and hydrophobic proteins"/>
    <property type="match status" value="1"/>
</dbReference>
<dbReference type="AlphaFoldDB" id="R0H9N3"/>
<keyword evidence="6" id="KW-0472">Membrane</keyword>
<keyword evidence="7" id="KW-1015">Disulfide bond</keyword>
<dbReference type="GO" id="GO:0008289">
    <property type="term" value="F:lipid binding"/>
    <property type="evidence" value="ECO:0007669"/>
    <property type="project" value="InterPro"/>
</dbReference>
<dbReference type="FunFam" id="1.10.110.10:FF:000001">
    <property type="entry name" value="Bifunctional inhibitor/lipid-transfer protein/seed storage 2S albumin superfamily protein"/>
    <property type="match status" value="1"/>
</dbReference>
<dbReference type="PANTHER" id="PTHR33044">
    <property type="entry name" value="BIFUNCTIONAL INHIBITOR/LIPID-TRANSFER PROTEIN/SEED STORAGE 2S ALBUMIN SUPERFAMILY PROTEIN-RELATED"/>
    <property type="match status" value="1"/>
</dbReference>
<evidence type="ECO:0000259" key="12">
    <source>
        <dbReference type="SMART" id="SM00499"/>
    </source>
</evidence>
<dbReference type="STRING" id="81985.R0H9N3"/>
<evidence type="ECO:0000256" key="2">
    <source>
        <dbReference type="ARBA" id="ARBA00009748"/>
    </source>
</evidence>
<dbReference type="Pfam" id="PF14368">
    <property type="entry name" value="LTP_2"/>
    <property type="match status" value="1"/>
</dbReference>
<dbReference type="KEGG" id="crb:17882608"/>
<evidence type="ECO:0000313" key="14">
    <source>
        <dbReference type="Proteomes" id="UP000029121"/>
    </source>
</evidence>
<keyword evidence="9" id="KW-0449">Lipoprotein</keyword>
<evidence type="ECO:0000256" key="8">
    <source>
        <dbReference type="ARBA" id="ARBA00023180"/>
    </source>
</evidence>
<dbReference type="InterPro" id="IPR036312">
    <property type="entry name" value="Bifun_inhib/LTP/seed_sf"/>
</dbReference>
<evidence type="ECO:0000256" key="1">
    <source>
        <dbReference type="ARBA" id="ARBA00004609"/>
    </source>
</evidence>
<proteinExistence type="inferred from homology"/>
<dbReference type="InterPro" id="IPR043325">
    <property type="entry name" value="LTSS"/>
</dbReference>
<dbReference type="EMBL" id="KB870810">
    <property type="protein sequence ID" value="EOA21675.1"/>
    <property type="molecule type" value="Genomic_DNA"/>
</dbReference>
<keyword evidence="4" id="KW-0336">GPI-anchor</keyword>
<dbReference type="OrthoDB" id="659547at2759"/>
<dbReference type="Proteomes" id="UP000029121">
    <property type="component" value="Unassembled WGS sequence"/>
</dbReference>
<dbReference type="PRINTS" id="PR00382">
    <property type="entry name" value="LIPIDTRNSFER"/>
</dbReference>
<dbReference type="InterPro" id="IPR000528">
    <property type="entry name" value="Plant_nsLTP"/>
</dbReference>
<reference evidence="14" key="1">
    <citation type="journal article" date="2013" name="Nat. Genet.">
        <title>The Capsella rubella genome and the genomic consequences of rapid mating system evolution.</title>
        <authorList>
            <person name="Slotte T."/>
            <person name="Hazzouri K.M."/>
            <person name="Agren J.A."/>
            <person name="Koenig D."/>
            <person name="Maumus F."/>
            <person name="Guo Y.L."/>
            <person name="Steige K."/>
            <person name="Platts A.E."/>
            <person name="Escobar J.S."/>
            <person name="Newman L.K."/>
            <person name="Wang W."/>
            <person name="Mandakova T."/>
            <person name="Vello E."/>
            <person name="Smith L.M."/>
            <person name="Henz S.R."/>
            <person name="Steffen J."/>
            <person name="Takuno S."/>
            <person name="Brandvain Y."/>
            <person name="Coop G."/>
            <person name="Andolfatto P."/>
            <person name="Hu T.T."/>
            <person name="Blanchette M."/>
            <person name="Clark R.M."/>
            <person name="Quesneville H."/>
            <person name="Nordborg M."/>
            <person name="Gaut B.S."/>
            <person name="Lysak M.A."/>
            <person name="Jenkins J."/>
            <person name="Grimwood J."/>
            <person name="Chapman J."/>
            <person name="Prochnik S."/>
            <person name="Shu S."/>
            <person name="Rokhsar D."/>
            <person name="Schmutz J."/>
            <person name="Weigel D."/>
            <person name="Wright S.I."/>
        </authorList>
    </citation>
    <scope>NUCLEOTIDE SEQUENCE [LARGE SCALE GENOMIC DNA]</scope>
    <source>
        <strain evidence="14">cv. Monte Gargano</strain>
    </source>
</reference>
<keyword evidence="5 11" id="KW-0732">Signal</keyword>
<evidence type="ECO:0000256" key="11">
    <source>
        <dbReference type="SAM" id="SignalP"/>
    </source>
</evidence>
<keyword evidence="14" id="KW-1185">Reference proteome</keyword>
<name>R0H9N3_9BRAS</name>
<feature type="region of interest" description="Disordered" evidence="10">
    <location>
        <begin position="113"/>
        <end position="150"/>
    </location>
</feature>
<dbReference type="GO" id="GO:0005886">
    <property type="term" value="C:plasma membrane"/>
    <property type="evidence" value="ECO:0007669"/>
    <property type="project" value="UniProtKB-SubCell"/>
</dbReference>
<accession>R0H9N3</accession>
<feature type="domain" description="Bifunctional inhibitor/plant lipid transfer protein/seed storage helical" evidence="12">
    <location>
        <begin position="32"/>
        <end position="110"/>
    </location>
</feature>
<organism evidence="13 14">
    <name type="scientific">Capsella rubella</name>
    <dbReference type="NCBI Taxonomy" id="81985"/>
    <lineage>
        <taxon>Eukaryota</taxon>
        <taxon>Viridiplantae</taxon>
        <taxon>Streptophyta</taxon>
        <taxon>Embryophyta</taxon>
        <taxon>Tracheophyta</taxon>
        <taxon>Spermatophyta</taxon>
        <taxon>Magnoliopsida</taxon>
        <taxon>eudicotyledons</taxon>
        <taxon>Gunneridae</taxon>
        <taxon>Pentapetalae</taxon>
        <taxon>rosids</taxon>
        <taxon>malvids</taxon>
        <taxon>Brassicales</taxon>
        <taxon>Brassicaceae</taxon>
        <taxon>Camelineae</taxon>
        <taxon>Capsella</taxon>
    </lineage>
</organism>